<evidence type="ECO:0000313" key="4">
    <source>
        <dbReference type="Proteomes" id="UP001500403"/>
    </source>
</evidence>
<dbReference type="Pfam" id="PF13561">
    <property type="entry name" value="adh_short_C2"/>
    <property type="match status" value="1"/>
</dbReference>
<evidence type="ECO:0000256" key="1">
    <source>
        <dbReference type="ARBA" id="ARBA00006484"/>
    </source>
</evidence>
<evidence type="ECO:0000313" key="3">
    <source>
        <dbReference type="EMBL" id="GAA2937668.1"/>
    </source>
</evidence>
<dbReference type="SUPFAM" id="SSF51735">
    <property type="entry name" value="NAD(P)-binding Rossmann-fold domains"/>
    <property type="match status" value="1"/>
</dbReference>
<name>A0ABP6JNX5_9ACTN</name>
<keyword evidence="4" id="KW-1185">Reference proteome</keyword>
<accession>A0ABP6JNX5</accession>
<reference evidence="4" key="1">
    <citation type="journal article" date="2019" name="Int. J. Syst. Evol. Microbiol.">
        <title>The Global Catalogue of Microorganisms (GCM) 10K type strain sequencing project: providing services to taxonomists for standard genome sequencing and annotation.</title>
        <authorList>
            <consortium name="The Broad Institute Genomics Platform"/>
            <consortium name="The Broad Institute Genome Sequencing Center for Infectious Disease"/>
            <person name="Wu L."/>
            <person name="Ma J."/>
        </authorList>
    </citation>
    <scope>NUCLEOTIDE SEQUENCE [LARGE SCALE GENOMIC DNA]</scope>
    <source>
        <strain evidence="4">JCM 9088</strain>
    </source>
</reference>
<organism evidence="3 4">
    <name type="scientific">Streptomyces enissocaesilis</name>
    <dbReference type="NCBI Taxonomy" id="332589"/>
    <lineage>
        <taxon>Bacteria</taxon>
        <taxon>Bacillati</taxon>
        <taxon>Actinomycetota</taxon>
        <taxon>Actinomycetes</taxon>
        <taxon>Kitasatosporales</taxon>
        <taxon>Streptomycetaceae</taxon>
        <taxon>Streptomyces</taxon>
        <taxon>Streptomyces rochei group</taxon>
    </lineage>
</organism>
<dbReference type="PROSITE" id="PS00061">
    <property type="entry name" value="ADH_SHORT"/>
    <property type="match status" value="1"/>
</dbReference>
<dbReference type="EMBL" id="BAAAUD010000021">
    <property type="protein sequence ID" value="GAA2937668.1"/>
    <property type="molecule type" value="Genomic_DNA"/>
</dbReference>
<comment type="similarity">
    <text evidence="1">Belongs to the short-chain dehydrogenases/reductases (SDR) family.</text>
</comment>
<dbReference type="PANTHER" id="PTHR43639:SF1">
    <property type="entry name" value="SHORT-CHAIN DEHYDROGENASE_REDUCTASE FAMILY PROTEIN"/>
    <property type="match status" value="1"/>
</dbReference>
<dbReference type="InterPro" id="IPR036291">
    <property type="entry name" value="NAD(P)-bd_dom_sf"/>
</dbReference>
<dbReference type="PRINTS" id="PR00081">
    <property type="entry name" value="GDHRDH"/>
</dbReference>
<proteinExistence type="inferred from homology"/>
<comment type="caution">
    <text evidence="3">The sequence shown here is derived from an EMBL/GenBank/DDBJ whole genome shotgun (WGS) entry which is preliminary data.</text>
</comment>
<sequence length="253" mass="26170">MNTQTQSSHPPIVIVTGGSRGIGRSTVERLCADGYGVVFTHSGSDDEAGAVEGDLGRSGRTARAVRADVTADDAPARVFDVAEGLGTVVGLVNNAGVTGGIASLAELSDDVLRRVVDVNLVAPVRWCREAARRWAGRTTRSTIVNISSVAARTGSPHEYVAYAATKAALETLTIGLAKELAPDNIHVNAVSPGTVDTTIHARGGDPGRAERVASRIPLGRPGRPEEIAEAVSWLVSERSSYVTGTVLAVAGGL</sequence>
<dbReference type="CDD" id="cd05233">
    <property type="entry name" value="SDR_c"/>
    <property type="match status" value="1"/>
</dbReference>
<dbReference type="PANTHER" id="PTHR43639">
    <property type="entry name" value="OXIDOREDUCTASE, SHORT-CHAIN DEHYDROGENASE/REDUCTASE FAMILY (AFU_ORTHOLOGUE AFUA_5G02870)"/>
    <property type="match status" value="1"/>
</dbReference>
<dbReference type="Proteomes" id="UP001500403">
    <property type="component" value="Unassembled WGS sequence"/>
</dbReference>
<dbReference type="InterPro" id="IPR020904">
    <property type="entry name" value="Sc_DH/Rdtase_CS"/>
</dbReference>
<dbReference type="PRINTS" id="PR00080">
    <property type="entry name" value="SDRFAMILY"/>
</dbReference>
<protein>
    <submittedName>
        <fullName evidence="3">SDR family oxidoreductase</fullName>
    </submittedName>
</protein>
<dbReference type="InterPro" id="IPR002347">
    <property type="entry name" value="SDR_fam"/>
</dbReference>
<gene>
    <name evidence="3" type="ORF">GCM10010446_23740</name>
</gene>
<dbReference type="RefSeq" id="WP_344494216.1">
    <property type="nucleotide sequence ID" value="NZ_BAAAUD010000021.1"/>
</dbReference>
<keyword evidence="2" id="KW-0560">Oxidoreductase</keyword>
<dbReference type="Gene3D" id="3.40.50.720">
    <property type="entry name" value="NAD(P)-binding Rossmann-like Domain"/>
    <property type="match status" value="1"/>
</dbReference>
<evidence type="ECO:0000256" key="2">
    <source>
        <dbReference type="ARBA" id="ARBA00023002"/>
    </source>
</evidence>